<dbReference type="Pfam" id="PF01814">
    <property type="entry name" value="Hemerythrin"/>
    <property type="match status" value="1"/>
</dbReference>
<dbReference type="PANTHER" id="PTHR35585">
    <property type="entry name" value="HHE DOMAIN PROTEIN (AFU_ORTHOLOGUE AFUA_4G00730)"/>
    <property type="match status" value="1"/>
</dbReference>
<dbReference type="CDD" id="cd12108">
    <property type="entry name" value="Hr-like"/>
    <property type="match status" value="1"/>
</dbReference>
<gene>
    <name evidence="2" type="ORF">GRI97_05310</name>
</gene>
<dbReference type="InterPro" id="IPR012312">
    <property type="entry name" value="Hemerythrin-like"/>
</dbReference>
<comment type="caution">
    <text evidence="2">The sequence shown here is derived from an EMBL/GenBank/DDBJ whole genome shotgun (WGS) entry which is preliminary data.</text>
</comment>
<dbReference type="Gene3D" id="1.20.120.520">
    <property type="entry name" value="nmb1532 protein domain like"/>
    <property type="match status" value="1"/>
</dbReference>
<feature type="domain" description="Hemerythrin-like" evidence="1">
    <location>
        <begin position="9"/>
        <end position="118"/>
    </location>
</feature>
<sequence>MTKETYSDAIALLKADHRTVEDLFEKFENSKSDTAKQRLAQQICTELKIHTAIEEEIFYPAFRGKIEDDLLDEAYVEHDGAKVLINDIEAGSPADDFYDAKVKVLSEEIKHHVHEEEARGEGMFAQCRKADVDLKQLGDQMLARKQELMAEAKANGLPVAVPTAVNLVMA</sequence>
<protein>
    <submittedName>
        <fullName evidence="2">Hemerythrin domain-containing protein</fullName>
    </submittedName>
</protein>
<keyword evidence="3" id="KW-1185">Reference proteome</keyword>
<dbReference type="RefSeq" id="WP_161390050.1">
    <property type="nucleotide sequence ID" value="NZ_JBHSCP010000001.1"/>
</dbReference>
<evidence type="ECO:0000259" key="1">
    <source>
        <dbReference type="Pfam" id="PF01814"/>
    </source>
</evidence>
<dbReference type="EMBL" id="WTYJ01000001">
    <property type="protein sequence ID" value="MXO98402.1"/>
    <property type="molecule type" value="Genomic_DNA"/>
</dbReference>
<organism evidence="2 3">
    <name type="scientific">Croceibacterium xixiisoli</name>
    <dbReference type="NCBI Taxonomy" id="1476466"/>
    <lineage>
        <taxon>Bacteria</taxon>
        <taxon>Pseudomonadati</taxon>
        <taxon>Pseudomonadota</taxon>
        <taxon>Alphaproteobacteria</taxon>
        <taxon>Sphingomonadales</taxon>
        <taxon>Erythrobacteraceae</taxon>
        <taxon>Croceibacterium</taxon>
    </lineage>
</organism>
<name>A0A6I4TR74_9SPHN</name>
<evidence type="ECO:0000313" key="2">
    <source>
        <dbReference type="EMBL" id="MXO98402.1"/>
    </source>
</evidence>
<dbReference type="PANTHER" id="PTHR35585:SF1">
    <property type="entry name" value="HHE DOMAIN PROTEIN (AFU_ORTHOLOGUE AFUA_4G00730)"/>
    <property type="match status" value="1"/>
</dbReference>
<dbReference type="Proteomes" id="UP000469430">
    <property type="component" value="Unassembled WGS sequence"/>
</dbReference>
<reference evidence="2 3" key="1">
    <citation type="submission" date="2019-12" db="EMBL/GenBank/DDBJ databases">
        <title>Genomic-based taxomic classification of the family Erythrobacteraceae.</title>
        <authorList>
            <person name="Xu L."/>
        </authorList>
    </citation>
    <scope>NUCLEOTIDE SEQUENCE [LARGE SCALE GENOMIC DNA]</scope>
    <source>
        <strain evidence="2 3">S36</strain>
    </source>
</reference>
<dbReference type="AlphaFoldDB" id="A0A6I4TR74"/>
<accession>A0A6I4TR74</accession>
<evidence type="ECO:0000313" key="3">
    <source>
        <dbReference type="Proteomes" id="UP000469430"/>
    </source>
</evidence>
<proteinExistence type="predicted"/>
<dbReference type="OrthoDB" id="9793637at2"/>